<organism evidence="1">
    <name type="scientific">Arundo donax</name>
    <name type="common">Giant reed</name>
    <name type="synonym">Donax arundinaceus</name>
    <dbReference type="NCBI Taxonomy" id="35708"/>
    <lineage>
        <taxon>Eukaryota</taxon>
        <taxon>Viridiplantae</taxon>
        <taxon>Streptophyta</taxon>
        <taxon>Embryophyta</taxon>
        <taxon>Tracheophyta</taxon>
        <taxon>Spermatophyta</taxon>
        <taxon>Magnoliopsida</taxon>
        <taxon>Liliopsida</taxon>
        <taxon>Poales</taxon>
        <taxon>Poaceae</taxon>
        <taxon>PACMAD clade</taxon>
        <taxon>Arundinoideae</taxon>
        <taxon>Arundineae</taxon>
        <taxon>Arundo</taxon>
    </lineage>
</organism>
<dbReference type="EMBL" id="GBRH01237121">
    <property type="protein sequence ID" value="JAD60774.1"/>
    <property type="molecule type" value="Transcribed_RNA"/>
</dbReference>
<proteinExistence type="predicted"/>
<accession>A0A0A9B9X1</accession>
<reference evidence="1" key="1">
    <citation type="submission" date="2014-09" db="EMBL/GenBank/DDBJ databases">
        <authorList>
            <person name="Magalhaes I.L.F."/>
            <person name="Oliveira U."/>
            <person name="Santos F.R."/>
            <person name="Vidigal T.H.D.A."/>
            <person name="Brescovit A.D."/>
            <person name="Santos A.J."/>
        </authorList>
    </citation>
    <scope>NUCLEOTIDE SEQUENCE</scope>
    <source>
        <tissue evidence="1">Shoot tissue taken approximately 20 cm above the soil surface</tissue>
    </source>
</reference>
<name>A0A0A9B9X1_ARUDO</name>
<reference evidence="1" key="2">
    <citation type="journal article" date="2015" name="Data Brief">
        <title>Shoot transcriptome of the giant reed, Arundo donax.</title>
        <authorList>
            <person name="Barrero R.A."/>
            <person name="Guerrero F.D."/>
            <person name="Moolhuijzen P."/>
            <person name="Goolsby J.A."/>
            <person name="Tidwell J."/>
            <person name="Bellgard S.E."/>
            <person name="Bellgard M.I."/>
        </authorList>
    </citation>
    <scope>NUCLEOTIDE SEQUENCE</scope>
    <source>
        <tissue evidence="1">Shoot tissue taken approximately 20 cm above the soil surface</tissue>
    </source>
</reference>
<evidence type="ECO:0000313" key="1">
    <source>
        <dbReference type="EMBL" id="JAD60774.1"/>
    </source>
</evidence>
<sequence>MDQAPVIFY</sequence>
<protein>
    <submittedName>
        <fullName evidence="1">Uncharacterized protein</fullName>
    </submittedName>
</protein>